<protein>
    <submittedName>
        <fullName evidence="1">Uncharacterized protein</fullName>
    </submittedName>
</protein>
<gene>
    <name evidence="1" type="ORF">A3A39_03845</name>
</gene>
<sequence>MNKFVHIGTDGSIVIDDPPEQATDEEARAYMQGVRAELNEAFAGKPQSLKINLRSGQRGGAFPSASRAIESLIFEVHDRVRELKTA</sequence>
<evidence type="ECO:0000313" key="1">
    <source>
        <dbReference type="EMBL" id="OGG79915.1"/>
    </source>
</evidence>
<organism evidence="1 2">
    <name type="scientific">Candidatus Kaiserbacteria bacterium RIFCSPLOWO2_01_FULL_54_13</name>
    <dbReference type="NCBI Taxonomy" id="1798512"/>
    <lineage>
        <taxon>Bacteria</taxon>
        <taxon>Candidatus Kaiseribacteriota</taxon>
    </lineage>
</organism>
<dbReference type="EMBL" id="MFLZ01000016">
    <property type="protein sequence ID" value="OGG79915.1"/>
    <property type="molecule type" value="Genomic_DNA"/>
</dbReference>
<evidence type="ECO:0000313" key="2">
    <source>
        <dbReference type="Proteomes" id="UP000177372"/>
    </source>
</evidence>
<reference evidence="1 2" key="1">
    <citation type="journal article" date="2016" name="Nat. Commun.">
        <title>Thousands of microbial genomes shed light on interconnected biogeochemical processes in an aquifer system.</title>
        <authorList>
            <person name="Anantharaman K."/>
            <person name="Brown C.T."/>
            <person name="Hug L.A."/>
            <person name="Sharon I."/>
            <person name="Castelle C.J."/>
            <person name="Probst A.J."/>
            <person name="Thomas B.C."/>
            <person name="Singh A."/>
            <person name="Wilkins M.J."/>
            <person name="Karaoz U."/>
            <person name="Brodie E.L."/>
            <person name="Williams K.H."/>
            <person name="Hubbard S.S."/>
            <person name="Banfield J.F."/>
        </authorList>
    </citation>
    <scope>NUCLEOTIDE SEQUENCE [LARGE SCALE GENOMIC DNA]</scope>
</reference>
<comment type="caution">
    <text evidence="1">The sequence shown here is derived from an EMBL/GenBank/DDBJ whole genome shotgun (WGS) entry which is preliminary data.</text>
</comment>
<proteinExistence type="predicted"/>
<dbReference type="Proteomes" id="UP000177372">
    <property type="component" value="Unassembled WGS sequence"/>
</dbReference>
<name>A0A1F6F232_9BACT</name>
<accession>A0A1F6F232</accession>
<dbReference type="AlphaFoldDB" id="A0A1F6F232"/>